<proteinExistence type="predicted"/>
<accession>A0A3D9CMY1</accession>
<evidence type="ECO:0000259" key="1">
    <source>
        <dbReference type="Pfam" id="PF00583"/>
    </source>
</evidence>
<keyword evidence="2" id="KW-0378">Hydrolase</keyword>
<reference evidence="2 3" key="1">
    <citation type="journal article" date="2007" name="Int. J. Syst. Evol. Microbiol.">
        <title>Chryseobacterium flavum sp. nov., isolated from polluted soil.</title>
        <authorList>
            <person name="Zhou Y."/>
            <person name="Dong J."/>
            <person name="Wang X."/>
            <person name="Huang X."/>
            <person name="Zhang K.Y."/>
            <person name="Zhang Y.Q."/>
            <person name="Guo Y.F."/>
            <person name="Lai R."/>
            <person name="Li W.J."/>
        </authorList>
    </citation>
    <scope>NUCLEOTIDE SEQUENCE [LARGE SCALE GENOMIC DNA]</scope>
    <source>
        <strain evidence="2 3">KCTC 12877</strain>
    </source>
</reference>
<gene>
    <name evidence="2" type="ORF">DRF59_08910</name>
</gene>
<dbReference type="InterPro" id="IPR016181">
    <property type="entry name" value="Acyl_CoA_acyltransferase"/>
</dbReference>
<dbReference type="GO" id="GO:0016787">
    <property type="term" value="F:hydrolase activity"/>
    <property type="evidence" value="ECO:0007669"/>
    <property type="project" value="UniProtKB-KW"/>
</dbReference>
<dbReference type="RefSeq" id="WP_115958869.1">
    <property type="nucleotide sequence ID" value="NZ_CBCRVL010000006.1"/>
</dbReference>
<dbReference type="OrthoDB" id="9806005at2"/>
<dbReference type="AlphaFoldDB" id="A0A3D9CMY1"/>
<evidence type="ECO:0000313" key="3">
    <source>
        <dbReference type="Proteomes" id="UP000256769"/>
    </source>
</evidence>
<dbReference type="InterPro" id="IPR039968">
    <property type="entry name" value="BcerS-like"/>
</dbReference>
<sequence>MSTVSITEVKTAGQLKQFVRFPMDLYKNNPYYVPSFVNDEINVWNTDENPALQYSEAKQYLAYKNNKIAGRIAVIINHKEERELGIRKVRFGWIDFIDDEEVSRALIQKAIDYAKEKNIDKIEGPMGFTNLDKAGMLIKGFDQLATMIGIYNHEYYPQHLEKLGMVKEKEWVEFEIVFPDSLPDKIHKFNELISEKYKLRVLRFQTKEEILQYVDAMFDLLDETYKHLSTYTPISDEQRKTYKEKYFKLIDKDFIVCIADEHNNLISFAITMPSYSKALQKSGGKLFPFGWWHFLRAGKKNDRANFYLIGIHPDYQRRGVTSIIFKEIFDTFKKKGVKFLETNPELEENKSIQLLWQDYNPVNHKRRRTYSIYPEHWEIKN</sequence>
<dbReference type="PANTHER" id="PTHR41368:SF1">
    <property type="entry name" value="PROTEIN YGHO"/>
    <property type="match status" value="1"/>
</dbReference>
<evidence type="ECO:0000313" key="2">
    <source>
        <dbReference type="EMBL" id="REC67074.1"/>
    </source>
</evidence>
<dbReference type="CDD" id="cd04301">
    <property type="entry name" value="NAT_SF"/>
    <property type="match status" value="2"/>
</dbReference>
<dbReference type="InterPro" id="IPR000182">
    <property type="entry name" value="GNAT_dom"/>
</dbReference>
<comment type="caution">
    <text evidence="2">The sequence shown here is derived from an EMBL/GenBank/DDBJ whole genome shotgun (WGS) entry which is preliminary data.</text>
</comment>
<feature type="domain" description="N-acetyltransferase" evidence="1">
    <location>
        <begin position="225"/>
        <end position="351"/>
    </location>
</feature>
<dbReference type="PANTHER" id="PTHR41368">
    <property type="entry name" value="PROTEIN YGHO"/>
    <property type="match status" value="1"/>
</dbReference>
<keyword evidence="3" id="KW-1185">Reference proteome</keyword>
<organism evidence="2 3">
    <name type="scientific">Chryseobacterium flavum</name>
    <dbReference type="NCBI Taxonomy" id="415851"/>
    <lineage>
        <taxon>Bacteria</taxon>
        <taxon>Pseudomonadati</taxon>
        <taxon>Bacteroidota</taxon>
        <taxon>Flavobacteriia</taxon>
        <taxon>Flavobacteriales</taxon>
        <taxon>Weeksellaceae</taxon>
        <taxon>Chryseobacterium group</taxon>
        <taxon>Chryseobacterium</taxon>
    </lineage>
</organism>
<dbReference type="SUPFAM" id="SSF55729">
    <property type="entry name" value="Acyl-CoA N-acyltransferases (Nat)"/>
    <property type="match status" value="1"/>
</dbReference>
<dbReference type="Gene3D" id="3.40.630.30">
    <property type="match status" value="1"/>
</dbReference>
<dbReference type="Pfam" id="PF00583">
    <property type="entry name" value="Acetyltransf_1"/>
    <property type="match status" value="1"/>
</dbReference>
<protein>
    <submittedName>
        <fullName evidence="2">GTP cyclohydrolase</fullName>
    </submittedName>
</protein>
<name>A0A3D9CMY1_9FLAO</name>
<dbReference type="EMBL" id="QNUE01000006">
    <property type="protein sequence ID" value="REC67074.1"/>
    <property type="molecule type" value="Genomic_DNA"/>
</dbReference>
<dbReference type="GO" id="GO:0016747">
    <property type="term" value="F:acyltransferase activity, transferring groups other than amino-acyl groups"/>
    <property type="evidence" value="ECO:0007669"/>
    <property type="project" value="InterPro"/>
</dbReference>
<dbReference type="Proteomes" id="UP000256769">
    <property type="component" value="Unassembled WGS sequence"/>
</dbReference>